<name>A0A1W6BW51_9BACT</name>
<dbReference type="KEGG" id="ccun:CCUN_0711"/>
<feature type="region of interest" description="Disordered" evidence="1">
    <location>
        <begin position="73"/>
        <end position="96"/>
    </location>
</feature>
<dbReference type="AlphaFoldDB" id="A0A1W6BW51"/>
<dbReference type="Proteomes" id="UP000192902">
    <property type="component" value="Chromosome"/>
</dbReference>
<evidence type="ECO:0000256" key="1">
    <source>
        <dbReference type="SAM" id="MobiDB-lite"/>
    </source>
</evidence>
<gene>
    <name evidence="2" type="ORF">CCUN_0711</name>
</gene>
<organism evidence="2 3">
    <name type="scientific">Campylobacter cuniculorum DSM 23162 = LMG 24588</name>
    <dbReference type="NCBI Taxonomy" id="1121267"/>
    <lineage>
        <taxon>Bacteria</taxon>
        <taxon>Pseudomonadati</taxon>
        <taxon>Campylobacterota</taxon>
        <taxon>Epsilonproteobacteria</taxon>
        <taxon>Campylobacterales</taxon>
        <taxon>Campylobacteraceae</taxon>
        <taxon>Campylobacter</taxon>
    </lineage>
</organism>
<dbReference type="RefSeq" id="WP_027306215.1">
    <property type="nucleotide sequence ID" value="NZ_CP020867.1"/>
</dbReference>
<accession>A0A1W6BW51</accession>
<dbReference type="EMBL" id="CP020867">
    <property type="protein sequence ID" value="ARJ56329.1"/>
    <property type="molecule type" value="Genomic_DNA"/>
</dbReference>
<sequence length="96" mass="11232">MDSKNQIIVKISALKCIIKELEDFILYKLDSAQDKEITELRTKLCNLELENATLKKELREYEIFINCSELDNFNPTNFQKGNNNEDDSDDFNSNSY</sequence>
<protein>
    <submittedName>
        <fullName evidence="2">Uncharacterized protein</fullName>
    </submittedName>
</protein>
<dbReference type="STRING" id="1121267.CCUN_0711"/>
<evidence type="ECO:0000313" key="2">
    <source>
        <dbReference type="EMBL" id="ARJ56329.1"/>
    </source>
</evidence>
<reference evidence="2 3" key="1">
    <citation type="submission" date="2017-04" db="EMBL/GenBank/DDBJ databases">
        <title>Complete genome sequence of the Campylobacter cuniculorum type strain LMG24588.</title>
        <authorList>
            <person name="Miller W.G."/>
            <person name="Yee E."/>
            <person name="Revez J."/>
            <person name="Bono J.L."/>
            <person name="Rossi M."/>
        </authorList>
    </citation>
    <scope>NUCLEOTIDE SEQUENCE [LARGE SCALE GENOMIC DNA]</scope>
    <source>
        <strain evidence="2 3">LMG 24588</strain>
    </source>
</reference>
<evidence type="ECO:0000313" key="3">
    <source>
        <dbReference type="Proteomes" id="UP000192902"/>
    </source>
</evidence>
<proteinExistence type="predicted"/>